<dbReference type="CDD" id="cd16618">
    <property type="entry name" value="mRING-HC-C4C4_CNOT4"/>
    <property type="match status" value="1"/>
</dbReference>
<feature type="compositionally biased region" description="Basic and acidic residues" evidence="2">
    <location>
        <begin position="150"/>
        <end position="160"/>
    </location>
</feature>
<reference evidence="4 5" key="2">
    <citation type="journal article" date="2017" name="Nature">
        <title>The Apostasia genome and the evolution of orchids.</title>
        <authorList>
            <person name="Zhang G.Q."/>
            <person name="Liu K.W."/>
            <person name="Li Z."/>
            <person name="Lohaus R."/>
            <person name="Hsiao Y.Y."/>
            <person name="Niu S.C."/>
            <person name="Wang J.Y."/>
            <person name="Lin Y.C."/>
            <person name="Xu Q."/>
            <person name="Chen L.J."/>
            <person name="Yoshida K."/>
            <person name="Fujiwara S."/>
            <person name="Wang Z.W."/>
            <person name="Zhang Y.Q."/>
            <person name="Mitsuda N."/>
            <person name="Wang M."/>
            <person name="Liu G.H."/>
            <person name="Pecoraro L."/>
            <person name="Huang H.X."/>
            <person name="Xiao X.J."/>
            <person name="Lin M."/>
            <person name="Wu X.Y."/>
            <person name="Wu W.L."/>
            <person name="Chen Y.Y."/>
            <person name="Chang S.B."/>
            <person name="Sakamoto S."/>
            <person name="Ohme-Takagi M."/>
            <person name="Yagi M."/>
            <person name="Zeng S.J."/>
            <person name="Shen C.Y."/>
            <person name="Yeh C.M."/>
            <person name="Luo Y.B."/>
            <person name="Tsai W.C."/>
            <person name="Van de Peer Y."/>
            <person name="Liu Z.J."/>
        </authorList>
    </citation>
    <scope>NUCLEOTIDE SEQUENCE [LARGE SCALE GENOMIC DNA]</scope>
    <source>
        <tissue evidence="4">The whole plant</tissue>
    </source>
</reference>
<dbReference type="PANTHER" id="PTHR12603">
    <property type="entry name" value="CCR4-NOT TRANSCRIPTION COMPLEX RELATED"/>
    <property type="match status" value="1"/>
</dbReference>
<keyword evidence="1" id="KW-0863">Zinc-finger</keyword>
<dbReference type="Gene3D" id="3.30.40.10">
    <property type="entry name" value="Zinc/RING finger domain, C3HC4 (zinc finger)"/>
    <property type="match status" value="1"/>
</dbReference>
<feature type="compositionally biased region" description="Polar residues" evidence="2">
    <location>
        <begin position="108"/>
        <end position="118"/>
    </location>
</feature>
<dbReference type="GO" id="GO:0030014">
    <property type="term" value="C:CCR4-NOT complex"/>
    <property type="evidence" value="ECO:0007669"/>
    <property type="project" value="InterPro"/>
</dbReference>
<dbReference type="GO" id="GO:0004842">
    <property type="term" value="F:ubiquitin-protein transferase activity"/>
    <property type="evidence" value="ECO:0007669"/>
    <property type="project" value="InterPro"/>
</dbReference>
<dbReference type="STRING" id="906689.A0A2I0VF88"/>
<evidence type="ECO:0000313" key="5">
    <source>
        <dbReference type="Proteomes" id="UP000233837"/>
    </source>
</evidence>
<feature type="compositionally biased region" description="Polar residues" evidence="2">
    <location>
        <begin position="57"/>
        <end position="66"/>
    </location>
</feature>
<feature type="domain" description="RING-type" evidence="3">
    <location>
        <begin position="264"/>
        <end position="307"/>
    </location>
</feature>
<dbReference type="InterPro" id="IPR001841">
    <property type="entry name" value="Znf_RING"/>
</dbReference>
<dbReference type="Pfam" id="PF14570">
    <property type="entry name" value="zf-RING_4"/>
    <property type="match status" value="1"/>
</dbReference>
<name>A0A2I0VF88_9ASPA</name>
<dbReference type="EMBL" id="KZ503706">
    <property type="protein sequence ID" value="PKU62024.1"/>
    <property type="molecule type" value="Genomic_DNA"/>
</dbReference>
<sequence>MGYDAMANEASVPAAISRDFGKKKKVNRSAKLKQCKLDARREQWLSQVKNKGCMDGSTGTMTTSPSHPKISLPSPGQGVLGSRPRKMLPRVEMEPEGMGLQDSGLDSPVQSPTPSGNMQRKDCSSTSGSSGSSVGSCSRSVSDAEEDRQEEEKGEDKGGLDDWEAVADALSAVGNHTRTNSDSLKTVVDSRMYRIHHSDTRLVVGATRPDANRTIPRAWKPDDAARPQCLPNLSKQLSFPVNIERHFATSGWHRQAIISAPSSCPICVEDFDLTDSSFLPCSCGFRICLFCHKKILEEGDGRCPGCRKKYDRVACMENSVTGTGLSLPRRITRSCSMNSRS</sequence>
<dbReference type="InterPro" id="IPR039780">
    <property type="entry name" value="Mot2"/>
</dbReference>
<evidence type="ECO:0000256" key="2">
    <source>
        <dbReference type="SAM" id="MobiDB-lite"/>
    </source>
</evidence>
<evidence type="ECO:0000259" key="3">
    <source>
        <dbReference type="PROSITE" id="PS50089"/>
    </source>
</evidence>
<dbReference type="InterPro" id="IPR039515">
    <property type="entry name" value="NOT4_mRING-HC-C4C4"/>
</dbReference>
<proteinExistence type="predicted"/>
<gene>
    <name evidence="4" type="ORF">MA16_Dca012133</name>
</gene>
<dbReference type="SUPFAM" id="SSF57850">
    <property type="entry name" value="RING/U-box"/>
    <property type="match status" value="1"/>
</dbReference>
<feature type="compositionally biased region" description="Low complexity" evidence="2">
    <location>
        <begin position="124"/>
        <end position="141"/>
    </location>
</feature>
<evidence type="ECO:0000256" key="1">
    <source>
        <dbReference type="PROSITE-ProRule" id="PRU00175"/>
    </source>
</evidence>
<dbReference type="Proteomes" id="UP000233837">
    <property type="component" value="Unassembled WGS sequence"/>
</dbReference>
<protein>
    <submittedName>
        <fullName evidence="4">CCR4-NOT transcription complex subunit 4</fullName>
    </submittedName>
</protein>
<keyword evidence="1" id="KW-0862">Zinc</keyword>
<keyword evidence="1" id="KW-0479">Metal-binding</keyword>
<dbReference type="AlphaFoldDB" id="A0A2I0VF88"/>
<dbReference type="PROSITE" id="PS50089">
    <property type="entry name" value="ZF_RING_2"/>
    <property type="match status" value="1"/>
</dbReference>
<keyword evidence="5" id="KW-1185">Reference proteome</keyword>
<organism evidence="4 5">
    <name type="scientific">Dendrobium catenatum</name>
    <dbReference type="NCBI Taxonomy" id="906689"/>
    <lineage>
        <taxon>Eukaryota</taxon>
        <taxon>Viridiplantae</taxon>
        <taxon>Streptophyta</taxon>
        <taxon>Embryophyta</taxon>
        <taxon>Tracheophyta</taxon>
        <taxon>Spermatophyta</taxon>
        <taxon>Magnoliopsida</taxon>
        <taxon>Liliopsida</taxon>
        <taxon>Asparagales</taxon>
        <taxon>Orchidaceae</taxon>
        <taxon>Epidendroideae</taxon>
        <taxon>Malaxideae</taxon>
        <taxon>Dendrobiinae</taxon>
        <taxon>Dendrobium</taxon>
    </lineage>
</organism>
<dbReference type="GO" id="GO:0008270">
    <property type="term" value="F:zinc ion binding"/>
    <property type="evidence" value="ECO:0007669"/>
    <property type="project" value="UniProtKB-KW"/>
</dbReference>
<accession>A0A2I0VF88</accession>
<dbReference type="OrthoDB" id="1923159at2759"/>
<dbReference type="GO" id="GO:0016567">
    <property type="term" value="P:protein ubiquitination"/>
    <property type="evidence" value="ECO:0007669"/>
    <property type="project" value="TreeGrafter"/>
</dbReference>
<reference evidence="4 5" key="1">
    <citation type="journal article" date="2016" name="Sci. Rep.">
        <title>The Dendrobium catenatum Lindl. genome sequence provides insights into polysaccharide synthase, floral development and adaptive evolution.</title>
        <authorList>
            <person name="Zhang G.Q."/>
            <person name="Xu Q."/>
            <person name="Bian C."/>
            <person name="Tsai W.C."/>
            <person name="Yeh C.M."/>
            <person name="Liu K.W."/>
            <person name="Yoshida K."/>
            <person name="Zhang L.S."/>
            <person name="Chang S.B."/>
            <person name="Chen F."/>
            <person name="Shi Y."/>
            <person name="Su Y.Y."/>
            <person name="Zhang Y.Q."/>
            <person name="Chen L.J."/>
            <person name="Yin Y."/>
            <person name="Lin M."/>
            <person name="Huang H."/>
            <person name="Deng H."/>
            <person name="Wang Z.W."/>
            <person name="Zhu S.L."/>
            <person name="Zhao X."/>
            <person name="Deng C."/>
            <person name="Niu S.C."/>
            <person name="Huang J."/>
            <person name="Wang M."/>
            <person name="Liu G.H."/>
            <person name="Yang H.J."/>
            <person name="Xiao X.J."/>
            <person name="Hsiao Y.Y."/>
            <person name="Wu W.L."/>
            <person name="Chen Y.Y."/>
            <person name="Mitsuda N."/>
            <person name="Ohme-Takagi M."/>
            <person name="Luo Y.B."/>
            <person name="Van de Peer Y."/>
            <person name="Liu Z.J."/>
        </authorList>
    </citation>
    <scope>NUCLEOTIDE SEQUENCE [LARGE SCALE GENOMIC DNA]</scope>
    <source>
        <tissue evidence="4">The whole plant</tissue>
    </source>
</reference>
<dbReference type="PANTHER" id="PTHR12603:SF0">
    <property type="entry name" value="CCR4-NOT TRANSCRIPTION COMPLEX SUBUNIT 4"/>
    <property type="match status" value="1"/>
</dbReference>
<feature type="region of interest" description="Disordered" evidence="2">
    <location>
        <begin position="48"/>
        <end position="161"/>
    </location>
</feature>
<dbReference type="InterPro" id="IPR013083">
    <property type="entry name" value="Znf_RING/FYVE/PHD"/>
</dbReference>
<evidence type="ECO:0000313" key="4">
    <source>
        <dbReference type="EMBL" id="PKU62024.1"/>
    </source>
</evidence>